<keyword evidence="3" id="KW-1185">Reference proteome</keyword>
<protein>
    <submittedName>
        <fullName evidence="2">Lanthionine synthetase c family protein, putative</fullName>
    </submittedName>
</protein>
<dbReference type="AlphaFoldDB" id="A0A0S4JL33"/>
<sequence length="132" mass="13968">MIPSRTSGTSSTNSSAATNNNISGDQAFQMRCGALLAFAACVRLTDGHVQNVIRTPDDFPVLIDGETVLTPQPGSIAPDRCAPDDLVLLTGLIEDLRESKKDGKVLNGATSAFQTKYVSKTFRPVIIADGTN</sequence>
<dbReference type="VEuPathDB" id="TriTrypDB:BSAL_29070"/>
<evidence type="ECO:0000313" key="2">
    <source>
        <dbReference type="EMBL" id="CUG90877.1"/>
    </source>
</evidence>
<feature type="domain" description="Lantibiotic biosynthesis protein dehydration" evidence="1">
    <location>
        <begin position="26"/>
        <end position="95"/>
    </location>
</feature>
<organism evidence="2 3">
    <name type="scientific">Bodo saltans</name>
    <name type="common">Flagellated protozoan</name>
    <dbReference type="NCBI Taxonomy" id="75058"/>
    <lineage>
        <taxon>Eukaryota</taxon>
        <taxon>Discoba</taxon>
        <taxon>Euglenozoa</taxon>
        <taxon>Kinetoplastea</taxon>
        <taxon>Metakinetoplastina</taxon>
        <taxon>Eubodonida</taxon>
        <taxon>Bodonidae</taxon>
        <taxon>Bodo</taxon>
    </lineage>
</organism>
<dbReference type="Pfam" id="PF13575">
    <property type="entry name" value="DUF4135"/>
    <property type="match status" value="1"/>
</dbReference>
<name>A0A0S4JL33_BODSA</name>
<evidence type="ECO:0000313" key="3">
    <source>
        <dbReference type="Proteomes" id="UP000051952"/>
    </source>
</evidence>
<evidence type="ECO:0000259" key="1">
    <source>
        <dbReference type="Pfam" id="PF13575"/>
    </source>
</evidence>
<gene>
    <name evidence="2" type="ORF">BSAL_29070</name>
</gene>
<proteinExistence type="predicted"/>
<dbReference type="Proteomes" id="UP000051952">
    <property type="component" value="Unassembled WGS sequence"/>
</dbReference>
<dbReference type="InterPro" id="IPR025410">
    <property type="entry name" value="Lant_dehyd"/>
</dbReference>
<reference evidence="3" key="1">
    <citation type="submission" date="2015-09" db="EMBL/GenBank/DDBJ databases">
        <authorList>
            <consortium name="Pathogen Informatics"/>
        </authorList>
    </citation>
    <scope>NUCLEOTIDE SEQUENCE [LARGE SCALE GENOMIC DNA]</scope>
    <source>
        <strain evidence="3">Lake Konstanz</strain>
    </source>
</reference>
<dbReference type="EMBL" id="CYKH01001870">
    <property type="protein sequence ID" value="CUG90877.1"/>
    <property type="molecule type" value="Genomic_DNA"/>
</dbReference>
<accession>A0A0S4JL33</accession>